<dbReference type="CDD" id="cd00067">
    <property type="entry name" value="GAL4"/>
    <property type="match status" value="1"/>
</dbReference>
<name>A0A1B7YR61_COLHI</name>
<keyword evidence="1" id="KW-0539">Nucleus</keyword>
<reference evidence="5" key="1">
    <citation type="journal article" date="2017" name="BMC Genomics">
        <title>Gapless genome assembly of Colletotrichum higginsianum reveals chromosome structure and association of transposable elements with secondary metabolite gene clusters.</title>
        <authorList>
            <person name="Dallery J.-F."/>
            <person name="Lapalu N."/>
            <person name="Zampounis A."/>
            <person name="Pigne S."/>
            <person name="Luyten I."/>
            <person name="Amselem J."/>
            <person name="Wittenberg A.H.J."/>
            <person name="Zhou S."/>
            <person name="de Queiroz M.V."/>
            <person name="Robin G.P."/>
            <person name="Auger A."/>
            <person name="Hainaut M."/>
            <person name="Henrissat B."/>
            <person name="Kim K.-T."/>
            <person name="Lee Y.-H."/>
            <person name="Lespinet O."/>
            <person name="Schwartz D.C."/>
            <person name="Thon M.R."/>
            <person name="O'Connell R.J."/>
        </authorList>
    </citation>
    <scope>NUCLEOTIDE SEQUENCE [LARGE SCALE GENOMIC DNA]</scope>
    <source>
        <strain evidence="5">IMI 349063</strain>
    </source>
</reference>
<dbReference type="GeneID" id="28862311"/>
<proteinExistence type="predicted"/>
<sequence>MPKHRKSRLGCKECKERKVKCDESKPICIRCKGVGRVCSYQELVSNIPTPKSQASATSPLPSSTPAPSFHHGSIRGRGSNLASYPTTPASISDDAAAATAATSIDPRLLPESFFSETFSLFHFDLLLHFRGTLTDVMISVQTDMERMLHLTYTEALKAPYLMDQVLAFAAAHRSVVAVEGETRDLYQNEATRLQARAISKLGLGGVQVTEANVMALFCFSLLIGQQTLFDAFSAATSIPTVLDKLVQCLTLHHGIRVIVAESMEKFMTLLQKYLPHDPIYAVTDVTNLSHGSECDSLLHRLADSEMNEQNRGVYVEVVKILQYLIDSVRSDDKRRYVVIQEWPVRISQEYIALLQQRRPEALIILSYYAVLLHWARAYWTVRDSGRFLIEATSRHLGSYWADWLEWPNQELSVGVDEGS</sequence>
<dbReference type="Proteomes" id="UP000092177">
    <property type="component" value="Chromosome 2"/>
</dbReference>
<evidence type="ECO:0000259" key="3">
    <source>
        <dbReference type="PROSITE" id="PS50048"/>
    </source>
</evidence>
<dbReference type="InterPro" id="IPR001138">
    <property type="entry name" value="Zn2Cys6_DnaBD"/>
</dbReference>
<dbReference type="EMBL" id="LTAN01000002">
    <property type="protein sequence ID" value="OBR14503.1"/>
    <property type="molecule type" value="Genomic_DNA"/>
</dbReference>
<protein>
    <submittedName>
        <fullName evidence="4">Upc2 protein</fullName>
    </submittedName>
</protein>
<dbReference type="PANTHER" id="PTHR47784">
    <property type="entry name" value="STEROL UPTAKE CONTROL PROTEIN 2"/>
    <property type="match status" value="1"/>
</dbReference>
<evidence type="ECO:0000313" key="5">
    <source>
        <dbReference type="Proteomes" id="UP000092177"/>
    </source>
</evidence>
<dbReference type="PROSITE" id="PS50048">
    <property type="entry name" value="ZN2_CY6_FUNGAL_2"/>
    <property type="match status" value="1"/>
</dbReference>
<organism evidence="4 5">
    <name type="scientific">Colletotrichum higginsianum (strain IMI 349063)</name>
    <name type="common">Crucifer anthracnose fungus</name>
    <dbReference type="NCBI Taxonomy" id="759273"/>
    <lineage>
        <taxon>Eukaryota</taxon>
        <taxon>Fungi</taxon>
        <taxon>Dikarya</taxon>
        <taxon>Ascomycota</taxon>
        <taxon>Pezizomycotina</taxon>
        <taxon>Sordariomycetes</taxon>
        <taxon>Hypocreomycetidae</taxon>
        <taxon>Glomerellales</taxon>
        <taxon>Glomerellaceae</taxon>
        <taxon>Colletotrichum</taxon>
        <taxon>Colletotrichum destructivum species complex</taxon>
    </lineage>
</organism>
<feature type="compositionally biased region" description="Low complexity" evidence="2">
    <location>
        <begin position="52"/>
        <end position="68"/>
    </location>
</feature>
<dbReference type="InterPro" id="IPR053157">
    <property type="entry name" value="Sterol_Uptake_Regulator"/>
</dbReference>
<dbReference type="GO" id="GO:0008270">
    <property type="term" value="F:zinc ion binding"/>
    <property type="evidence" value="ECO:0007669"/>
    <property type="project" value="InterPro"/>
</dbReference>
<gene>
    <name evidence="4" type="ORF">CH63R_03229</name>
</gene>
<accession>A0A1B7YR61</accession>
<evidence type="ECO:0000256" key="1">
    <source>
        <dbReference type="ARBA" id="ARBA00023242"/>
    </source>
</evidence>
<dbReference type="GO" id="GO:0001228">
    <property type="term" value="F:DNA-binding transcription activator activity, RNA polymerase II-specific"/>
    <property type="evidence" value="ECO:0007669"/>
    <property type="project" value="TreeGrafter"/>
</dbReference>
<feature type="domain" description="Zn(2)-C6 fungal-type" evidence="3">
    <location>
        <begin position="10"/>
        <end position="40"/>
    </location>
</feature>
<dbReference type="OrthoDB" id="4937900at2759"/>
<dbReference type="SMART" id="SM00066">
    <property type="entry name" value="GAL4"/>
    <property type="match status" value="1"/>
</dbReference>
<dbReference type="Gene3D" id="4.10.240.10">
    <property type="entry name" value="Zn(2)-C6 fungal-type DNA-binding domain"/>
    <property type="match status" value="1"/>
</dbReference>
<comment type="caution">
    <text evidence="4">The sequence shown here is derived from an EMBL/GenBank/DDBJ whole genome shotgun (WGS) entry which is preliminary data.</text>
</comment>
<dbReference type="InterPro" id="IPR036864">
    <property type="entry name" value="Zn2-C6_fun-type_DNA-bd_sf"/>
</dbReference>
<keyword evidence="5" id="KW-1185">Reference proteome</keyword>
<dbReference type="VEuPathDB" id="FungiDB:CH63R_03229"/>
<dbReference type="AlphaFoldDB" id="A0A1B7YR61"/>
<dbReference type="SUPFAM" id="SSF57701">
    <property type="entry name" value="Zn2/Cys6 DNA-binding domain"/>
    <property type="match status" value="1"/>
</dbReference>
<dbReference type="Pfam" id="PF00172">
    <property type="entry name" value="Zn_clus"/>
    <property type="match status" value="1"/>
</dbReference>
<feature type="region of interest" description="Disordered" evidence="2">
    <location>
        <begin position="49"/>
        <end position="72"/>
    </location>
</feature>
<dbReference type="KEGG" id="chig:CH63R_03229"/>
<dbReference type="PANTHER" id="PTHR47784:SF4">
    <property type="entry name" value="ZN(II)2CYS6 TRANSCRIPTION FACTOR (EUROFUNG)"/>
    <property type="match status" value="1"/>
</dbReference>
<dbReference type="PROSITE" id="PS00463">
    <property type="entry name" value="ZN2_CY6_FUNGAL_1"/>
    <property type="match status" value="1"/>
</dbReference>
<evidence type="ECO:0000256" key="2">
    <source>
        <dbReference type="SAM" id="MobiDB-lite"/>
    </source>
</evidence>
<dbReference type="RefSeq" id="XP_018163020.1">
    <property type="nucleotide sequence ID" value="XM_018298204.1"/>
</dbReference>
<evidence type="ECO:0000313" key="4">
    <source>
        <dbReference type="EMBL" id="OBR14503.1"/>
    </source>
</evidence>